<dbReference type="SUPFAM" id="SSF51735">
    <property type="entry name" value="NAD(P)-binding Rossmann-fold domains"/>
    <property type="match status" value="1"/>
</dbReference>
<dbReference type="Gene3D" id="3.40.50.720">
    <property type="entry name" value="NAD(P)-binding Rossmann-like Domain"/>
    <property type="match status" value="1"/>
</dbReference>
<keyword evidence="2" id="KW-1185">Reference proteome</keyword>
<dbReference type="AlphaFoldDB" id="A0A8J7RJA8"/>
<gene>
    <name evidence="1" type="ORF">J5Y06_12615</name>
</gene>
<dbReference type="InterPro" id="IPR014843">
    <property type="entry name" value="Him1/Fmp52"/>
</dbReference>
<evidence type="ECO:0000313" key="1">
    <source>
        <dbReference type="EMBL" id="MBP0439496.1"/>
    </source>
</evidence>
<evidence type="ECO:0000313" key="2">
    <source>
        <dbReference type="Proteomes" id="UP000666240"/>
    </source>
</evidence>
<comment type="caution">
    <text evidence="1">The sequence shown here is derived from an EMBL/GenBank/DDBJ whole genome shotgun (WGS) entry which is preliminary data.</text>
</comment>
<organism evidence="1 2">
    <name type="scientific">Tianweitania sediminis</name>
    <dbReference type="NCBI Taxonomy" id="1502156"/>
    <lineage>
        <taxon>Bacteria</taxon>
        <taxon>Pseudomonadati</taxon>
        <taxon>Pseudomonadota</taxon>
        <taxon>Alphaproteobacteria</taxon>
        <taxon>Hyphomicrobiales</taxon>
        <taxon>Phyllobacteriaceae</taxon>
        <taxon>Tianweitania</taxon>
    </lineage>
</organism>
<protein>
    <submittedName>
        <fullName evidence="1">NAD(P)H-binding protein</fullName>
    </submittedName>
</protein>
<dbReference type="InterPro" id="IPR036291">
    <property type="entry name" value="NAD(P)-bd_dom_sf"/>
</dbReference>
<dbReference type="Pfam" id="PF08732">
    <property type="entry name" value="HIM1"/>
    <property type="match status" value="1"/>
</dbReference>
<dbReference type="PANTHER" id="PTHR14097:SF7">
    <property type="entry name" value="OXIDOREDUCTASE HTATIP2"/>
    <property type="match status" value="1"/>
</dbReference>
<dbReference type="EMBL" id="JAGIYY010000003">
    <property type="protein sequence ID" value="MBP0439496.1"/>
    <property type="molecule type" value="Genomic_DNA"/>
</dbReference>
<dbReference type="PANTHER" id="PTHR14097">
    <property type="entry name" value="OXIDOREDUCTASE HTATIP2"/>
    <property type="match status" value="1"/>
</dbReference>
<proteinExistence type="predicted"/>
<dbReference type="Proteomes" id="UP000666240">
    <property type="component" value="Unassembled WGS sequence"/>
</dbReference>
<name>A0A8J7RJA8_9HYPH</name>
<sequence>MTKILIAGATGLVGGYVLQQALADTRVTRVVAPTRQPLPPHPKLFNPISDFASMPDDDRWWAVDGVVCTIGTTRAKAGSAEAFRAVDLDLQLAVARHARAHGAKRFALTSSMGADARSHFLYLRTKGQLEEALKGLNWPSLTIVRPGAILGERAEVRTNERILGAVLRTLAPLLPKAARGNPADQIAHVLLEAAITAPNGVRLVKADQIGRDRS</sequence>
<dbReference type="RefSeq" id="WP_209335493.1">
    <property type="nucleotide sequence ID" value="NZ_JAGIYY010000003.1"/>
</dbReference>
<reference evidence="1" key="1">
    <citation type="submission" date="2021-03" db="EMBL/GenBank/DDBJ databases">
        <title>Genome sequencing and assembly of Tianweitania sediminis.</title>
        <authorList>
            <person name="Chhetri G."/>
        </authorList>
    </citation>
    <scope>NUCLEOTIDE SEQUENCE</scope>
    <source>
        <strain evidence="1">Z8</strain>
    </source>
</reference>
<accession>A0A8J7RJA8</accession>